<dbReference type="Pfam" id="PF07676">
    <property type="entry name" value="PD40"/>
    <property type="match status" value="2"/>
</dbReference>
<keyword evidence="4" id="KW-1185">Reference proteome</keyword>
<dbReference type="InterPro" id="IPR011042">
    <property type="entry name" value="6-blade_b-propeller_TolB-like"/>
</dbReference>
<gene>
    <name evidence="3" type="ORF">ISU07_18975</name>
</gene>
<dbReference type="PANTHER" id="PTHR36842:SF1">
    <property type="entry name" value="PROTEIN TOLB"/>
    <property type="match status" value="1"/>
</dbReference>
<proteinExistence type="inferred from homology"/>
<evidence type="ECO:0000313" key="3">
    <source>
        <dbReference type="EMBL" id="MBF4765220.1"/>
    </source>
</evidence>
<feature type="chain" id="PRO_5037956897" evidence="2">
    <location>
        <begin position="27"/>
        <end position="323"/>
    </location>
</feature>
<dbReference type="AlphaFoldDB" id="A0A930VJW6"/>
<dbReference type="Gene3D" id="2.120.10.30">
    <property type="entry name" value="TolB, C-terminal domain"/>
    <property type="match status" value="2"/>
</dbReference>
<dbReference type="InterPro" id="IPR011659">
    <property type="entry name" value="WD40"/>
</dbReference>
<comment type="similarity">
    <text evidence="1">Belongs to the TolB family.</text>
</comment>
<accession>A0A930VJW6</accession>
<comment type="caution">
    <text evidence="3">The sequence shown here is derived from an EMBL/GenBank/DDBJ whole genome shotgun (WGS) entry which is preliminary data.</text>
</comment>
<feature type="signal peptide" evidence="2">
    <location>
        <begin position="1"/>
        <end position="26"/>
    </location>
</feature>
<organism evidence="3 4">
    <name type="scientific">Nocardioides islandensis</name>
    <dbReference type="NCBI Taxonomy" id="433663"/>
    <lineage>
        <taxon>Bacteria</taxon>
        <taxon>Bacillati</taxon>
        <taxon>Actinomycetota</taxon>
        <taxon>Actinomycetes</taxon>
        <taxon>Propionibacteriales</taxon>
        <taxon>Nocardioidaceae</taxon>
        <taxon>Nocardioides</taxon>
    </lineage>
</organism>
<name>A0A930VJW6_9ACTN</name>
<dbReference type="EMBL" id="JADKPN010000014">
    <property type="protein sequence ID" value="MBF4765220.1"/>
    <property type="molecule type" value="Genomic_DNA"/>
</dbReference>
<dbReference type="PANTHER" id="PTHR36842">
    <property type="entry name" value="PROTEIN TOLB HOMOLOG"/>
    <property type="match status" value="1"/>
</dbReference>
<sequence length="323" mass="34852">MKTTTTCAVVAALGLAAVLTAPTVQAADPVSHERILTSGLLVAHGGAKVTTLDPDGTGRAPVKLPDDLEDFNKSTWSHDGTRVLHSNVLVFDDSGELVAFRPAITTPDGSGYRLLRMRTQPMDLYCSAWSLDDTRILCGTRRGVFSFRVRDGRGGRRVTTNPYGGQDLAVGYSPDGTTLAWLRERPDPTPDEGTDLEREALYIADADGAHARRVTAWGLLQAHEVAGATWSPDGTTVISANRHGRLVEIEVATGTVTPVPLDLRRSDYAVMPDYSPDGQQVVFSMFRKAPADLFVANLDGSGLQQITHTDDRSELSPDWATIP</sequence>
<keyword evidence="2" id="KW-0732">Signal</keyword>
<evidence type="ECO:0000313" key="4">
    <source>
        <dbReference type="Proteomes" id="UP000640489"/>
    </source>
</evidence>
<dbReference type="SUPFAM" id="SSF69304">
    <property type="entry name" value="Tricorn protease N-terminal domain"/>
    <property type="match status" value="1"/>
</dbReference>
<reference evidence="3" key="1">
    <citation type="submission" date="2020-11" db="EMBL/GenBank/DDBJ databases">
        <title>Nocardioides sp. nov., isolated from Soil of Cynanchum wilfordii Hemsley rhizosphere.</title>
        <authorList>
            <person name="Lee J.-S."/>
            <person name="Suh M.K."/>
            <person name="Kim J.-S."/>
        </authorList>
    </citation>
    <scope>NUCLEOTIDE SEQUENCE</scope>
    <source>
        <strain evidence="3">KCTC 19275</strain>
    </source>
</reference>
<evidence type="ECO:0000256" key="1">
    <source>
        <dbReference type="ARBA" id="ARBA00009820"/>
    </source>
</evidence>
<protein>
    <submittedName>
        <fullName evidence="3">PD40 domain-containing protein</fullName>
    </submittedName>
</protein>
<dbReference type="Proteomes" id="UP000640489">
    <property type="component" value="Unassembled WGS sequence"/>
</dbReference>
<evidence type="ECO:0000256" key="2">
    <source>
        <dbReference type="SAM" id="SignalP"/>
    </source>
</evidence>
<dbReference type="RefSeq" id="WP_194708412.1">
    <property type="nucleotide sequence ID" value="NZ_JADKPN010000014.1"/>
</dbReference>